<dbReference type="SUPFAM" id="SSF56300">
    <property type="entry name" value="Metallo-dependent phosphatases"/>
    <property type="match status" value="1"/>
</dbReference>
<dbReference type="InterPro" id="IPR004843">
    <property type="entry name" value="Calcineurin-like_PHP"/>
</dbReference>
<evidence type="ECO:0000313" key="2">
    <source>
        <dbReference type="EMBL" id="AYV77831.1"/>
    </source>
</evidence>
<organism evidence="2">
    <name type="scientific">Edafosvirus sp</name>
    <dbReference type="NCBI Taxonomy" id="2487765"/>
    <lineage>
        <taxon>Viruses</taxon>
        <taxon>Varidnaviria</taxon>
        <taxon>Bamfordvirae</taxon>
        <taxon>Nucleocytoviricota</taxon>
        <taxon>Megaviricetes</taxon>
        <taxon>Imitervirales</taxon>
        <taxon>Mimiviridae</taxon>
        <taxon>Klosneuvirinae</taxon>
    </lineage>
</organism>
<accession>A0A3G4ZV13</accession>
<dbReference type="Gene3D" id="3.60.21.10">
    <property type="match status" value="1"/>
</dbReference>
<reference evidence="2" key="1">
    <citation type="submission" date="2018-10" db="EMBL/GenBank/DDBJ databases">
        <title>Hidden diversity of soil giant viruses.</title>
        <authorList>
            <person name="Schulz F."/>
            <person name="Alteio L."/>
            <person name="Goudeau D."/>
            <person name="Ryan E.M."/>
            <person name="Malmstrom R.R."/>
            <person name="Blanchard J."/>
            <person name="Woyke T."/>
        </authorList>
    </citation>
    <scope>NUCLEOTIDE SEQUENCE</scope>
    <source>
        <strain evidence="2">EDV1</strain>
    </source>
</reference>
<dbReference type="InterPro" id="IPR029052">
    <property type="entry name" value="Metallo-depent_PP-like"/>
</dbReference>
<dbReference type="PANTHER" id="PTHR37844">
    <property type="entry name" value="SER/THR PROTEIN PHOSPHATASE SUPERFAMILY (AFU_ORTHOLOGUE AFUA_1G14840)"/>
    <property type="match status" value="1"/>
</dbReference>
<dbReference type="PANTHER" id="PTHR37844:SF2">
    <property type="entry name" value="SER_THR PROTEIN PHOSPHATASE SUPERFAMILY (AFU_ORTHOLOGUE AFUA_1G14840)"/>
    <property type="match status" value="1"/>
</dbReference>
<sequence length="272" mass="31689">MFVRALSKFKPVRLLNNFNRKISFQYFSDPHVDLLEKNKLSSIISSIEPKSENLIIAGDLGNPEHENCNLFLKEVRPKFKNIFFVPGNHDFDCGPMMEENKVKKYEPIIKNLCLNNNITYLNNNIHEINKDVIIAGTTLWSLPIYHNRFTYDSTDSYRKHVVEYYKNVEWITAIRKMYNNKKIIMVTHFVPTFKLIEDKYAKLGLQKTSYFASDLDHLIKNPICAWICGHTHSKMNISINNIYCGINVPPSIKDDATLSKNKITTKVFYVID</sequence>
<dbReference type="EMBL" id="MK072067">
    <property type="protein sequence ID" value="AYV77831.1"/>
    <property type="molecule type" value="Genomic_DNA"/>
</dbReference>
<protein>
    <submittedName>
        <fullName evidence="2">Metallophosphatase</fullName>
    </submittedName>
</protein>
<dbReference type="Pfam" id="PF00149">
    <property type="entry name" value="Metallophos"/>
    <property type="match status" value="1"/>
</dbReference>
<gene>
    <name evidence="2" type="ORF">Edafosvirus2_10</name>
</gene>
<feature type="domain" description="Calcineurin-like phosphoesterase" evidence="1">
    <location>
        <begin position="28"/>
        <end position="233"/>
    </location>
</feature>
<dbReference type="GO" id="GO:0016787">
    <property type="term" value="F:hydrolase activity"/>
    <property type="evidence" value="ECO:0007669"/>
    <property type="project" value="InterPro"/>
</dbReference>
<proteinExistence type="predicted"/>
<name>A0A3G4ZV13_9VIRU</name>
<evidence type="ECO:0000259" key="1">
    <source>
        <dbReference type="Pfam" id="PF00149"/>
    </source>
</evidence>